<dbReference type="Gene3D" id="3.30.470.20">
    <property type="entry name" value="ATP-grasp fold, B domain"/>
    <property type="match status" value="1"/>
</dbReference>
<evidence type="ECO:0000256" key="3">
    <source>
        <dbReference type="ARBA" id="ARBA00022840"/>
    </source>
</evidence>
<keyword evidence="2" id="KW-0547">Nucleotide-binding</keyword>
<reference evidence="5" key="1">
    <citation type="journal article" date="2021" name="Mol. Ecol. Resour.">
        <title>Apolygus lucorum genome provides insights into omnivorousness and mesophyll feeding.</title>
        <authorList>
            <person name="Liu Y."/>
            <person name="Liu H."/>
            <person name="Wang H."/>
            <person name="Huang T."/>
            <person name="Liu B."/>
            <person name="Yang B."/>
            <person name="Yin L."/>
            <person name="Li B."/>
            <person name="Zhang Y."/>
            <person name="Zhang S."/>
            <person name="Jiang F."/>
            <person name="Zhang X."/>
            <person name="Ren Y."/>
            <person name="Wang B."/>
            <person name="Wang S."/>
            <person name="Lu Y."/>
            <person name="Wu K."/>
            <person name="Fan W."/>
            <person name="Wang G."/>
        </authorList>
    </citation>
    <scope>NUCLEOTIDE SEQUENCE</scope>
    <source>
        <strain evidence="5">12Hb</strain>
    </source>
</reference>
<keyword evidence="6" id="KW-1185">Reference proteome</keyword>
<dbReference type="GO" id="GO:0036064">
    <property type="term" value="C:ciliary basal body"/>
    <property type="evidence" value="ECO:0007669"/>
    <property type="project" value="TreeGrafter"/>
</dbReference>
<protein>
    <recommendedName>
        <fullName evidence="7">Tubulin polyglutamylase TTLL4</fullName>
    </recommendedName>
</protein>
<dbReference type="OrthoDB" id="202825at2759"/>
<keyword evidence="3" id="KW-0067">ATP-binding</keyword>
<organism evidence="5 6">
    <name type="scientific">Apolygus lucorum</name>
    <name type="common">Small green plant bug</name>
    <name type="synonym">Lygocoris lucorum</name>
    <dbReference type="NCBI Taxonomy" id="248454"/>
    <lineage>
        <taxon>Eukaryota</taxon>
        <taxon>Metazoa</taxon>
        <taxon>Ecdysozoa</taxon>
        <taxon>Arthropoda</taxon>
        <taxon>Hexapoda</taxon>
        <taxon>Insecta</taxon>
        <taxon>Pterygota</taxon>
        <taxon>Neoptera</taxon>
        <taxon>Paraneoptera</taxon>
        <taxon>Hemiptera</taxon>
        <taxon>Heteroptera</taxon>
        <taxon>Panheteroptera</taxon>
        <taxon>Cimicomorpha</taxon>
        <taxon>Miridae</taxon>
        <taxon>Mirini</taxon>
        <taxon>Apolygus</taxon>
    </lineage>
</organism>
<evidence type="ECO:0000313" key="6">
    <source>
        <dbReference type="Proteomes" id="UP000466442"/>
    </source>
</evidence>
<dbReference type="GO" id="GO:0015631">
    <property type="term" value="F:tubulin binding"/>
    <property type="evidence" value="ECO:0007669"/>
    <property type="project" value="TreeGrafter"/>
</dbReference>
<sequence>MHIVHDFLSKYVLRLTYFKALKVVAGKCRELMATPYLVPKLPLSKTKNCETCSPNPNKNICKPLRSCVGGCGFSCNSWCPVCVNQMKHEFRDRPDTLCSQLDPITVNSPSILSSPKRRDLSPQPPKSINHFTNDSPDSVDFLFLEDNGKAPHNGPVKTGSWITVSNSVQEKYLREVEALRGKLRELRGSTPRKLPIPPTQSKLKSNHTIIKGPLNYSSGTYLNIDASRSAADVDGSIETTLGIEERNADFKRLRQPNDSVIAAVAASPKRLRDQSPSYFQQRPRSCENAPVELVGRSSPICLSPLRSPVNKMGTTCVERENGEHYTIRIDRNNEISCSIASSSADTRISNAAHGISSKIDKSIDIPAHALVSNGSLQKEFTLNHVLAESQTIPNFLEKIPTQPVEPSSSVQSLNSVSPSTESLLAYSGENNYFRLSLFSNIPPYVKFTAHNEKADHELPKAIQKALKWKLSTITPLVVKHTVTNSGFRLVKRTGEWGGVWGRHMKSVCFKTLYDYQKINHLPGTFQIGRKDRLWKNIYKLMTKFGKKEFGFLPRTYVLPQDGKALRQVWDKSSKTKWIVKPPAAARGTGIKVINKWTQIPKKSPVIVQKYISNPYLINGNKFDLRLYVLVTNFHPMKIYLYTNGLVRFASVKYSDDISTLANRYMHLTNYSINKLSNNYAANEDAEACLGHKWTIKSLWTYLEGSVNVDNLWNGLVDLVIKTMISGEAPIVNLSNANLNSRYSAYELFGVDVLLDENLKPWLLEVNISPSLHSTSPLDIAVKGPMVKDILNIAGYHIPDRFNDISKDELSKKLGIKGPLCYDSRMYVPELSMKERNKQSFFRDIPDRESYLDSILEELTPDDVRHLVVYEDEITQMGSFQKVFPTPQTHEYFQFFEESRYYNMLFDAWETKYHSNREEGVMLLESKCLEQIHLDVSEVEPRQFTYCPSDHSIKGEELGDGDGDNTSIDSGGNRLVLKTQTLNSFPAPDPLPTNPTHL</sequence>
<dbReference type="InterPro" id="IPR004344">
    <property type="entry name" value="TTL/TTLL_fam"/>
</dbReference>
<dbReference type="PANTHER" id="PTHR12241:SF162">
    <property type="entry name" value="TUBULIN MONOGLUTAMYLASE TTLL4"/>
    <property type="match status" value="1"/>
</dbReference>
<gene>
    <name evidence="5" type="ORF">GE061_015942</name>
</gene>
<evidence type="ECO:0000256" key="1">
    <source>
        <dbReference type="ARBA" id="ARBA00022598"/>
    </source>
</evidence>
<feature type="region of interest" description="Disordered" evidence="4">
    <location>
        <begin position="950"/>
        <end position="971"/>
    </location>
</feature>
<evidence type="ECO:0000256" key="4">
    <source>
        <dbReference type="SAM" id="MobiDB-lite"/>
    </source>
</evidence>
<dbReference type="PROSITE" id="PS51221">
    <property type="entry name" value="TTL"/>
    <property type="match status" value="1"/>
</dbReference>
<evidence type="ECO:0000256" key="2">
    <source>
        <dbReference type="ARBA" id="ARBA00022741"/>
    </source>
</evidence>
<dbReference type="PANTHER" id="PTHR12241">
    <property type="entry name" value="TUBULIN POLYGLUTAMYLASE"/>
    <property type="match status" value="1"/>
</dbReference>
<dbReference type="EMBL" id="WIXP02000007">
    <property type="protein sequence ID" value="KAF6207496.1"/>
    <property type="molecule type" value="Genomic_DNA"/>
</dbReference>
<dbReference type="GO" id="GO:0000226">
    <property type="term" value="P:microtubule cytoskeleton organization"/>
    <property type="evidence" value="ECO:0007669"/>
    <property type="project" value="TreeGrafter"/>
</dbReference>
<proteinExistence type="predicted"/>
<dbReference type="GO" id="GO:0005524">
    <property type="term" value="F:ATP binding"/>
    <property type="evidence" value="ECO:0007669"/>
    <property type="project" value="UniProtKB-KW"/>
</dbReference>
<dbReference type="Pfam" id="PF03133">
    <property type="entry name" value="TTL"/>
    <property type="match status" value="1"/>
</dbReference>
<name>A0A8S9XHF9_APOLU</name>
<dbReference type="AlphaFoldDB" id="A0A8S9XHF9"/>
<dbReference type="GO" id="GO:0070740">
    <property type="term" value="F:tubulin-glutamic acid ligase activity"/>
    <property type="evidence" value="ECO:0007669"/>
    <property type="project" value="TreeGrafter"/>
</dbReference>
<dbReference type="SUPFAM" id="SSF56059">
    <property type="entry name" value="Glutathione synthetase ATP-binding domain-like"/>
    <property type="match status" value="1"/>
</dbReference>
<evidence type="ECO:0000313" key="5">
    <source>
        <dbReference type="EMBL" id="KAF6207496.1"/>
    </source>
</evidence>
<comment type="caution">
    <text evidence="5">The sequence shown here is derived from an EMBL/GenBank/DDBJ whole genome shotgun (WGS) entry which is preliminary data.</text>
</comment>
<accession>A0A8S9XHF9</accession>
<evidence type="ECO:0008006" key="7">
    <source>
        <dbReference type="Google" id="ProtNLM"/>
    </source>
</evidence>
<dbReference type="Proteomes" id="UP000466442">
    <property type="component" value="Unassembled WGS sequence"/>
</dbReference>
<keyword evidence="1" id="KW-0436">Ligase</keyword>
<feature type="region of interest" description="Disordered" evidence="4">
    <location>
        <begin position="109"/>
        <end position="131"/>
    </location>
</feature>